<proteinExistence type="predicted"/>
<evidence type="ECO:0000313" key="4">
    <source>
        <dbReference type="Proteomes" id="UP000023067"/>
    </source>
</evidence>
<keyword evidence="2" id="KW-1133">Transmembrane helix</keyword>
<dbReference type="EMBL" id="JDYK01000002">
    <property type="protein sequence ID" value="EWS82973.1"/>
    <property type="molecule type" value="Genomic_DNA"/>
</dbReference>
<dbReference type="AlphaFoldDB" id="Z9JYA0"/>
<keyword evidence="2" id="KW-0812">Transmembrane</keyword>
<keyword evidence="4" id="KW-1185">Reference proteome</keyword>
<evidence type="ECO:0000256" key="1">
    <source>
        <dbReference type="SAM" id="MobiDB-lite"/>
    </source>
</evidence>
<evidence type="ECO:0000256" key="2">
    <source>
        <dbReference type="SAM" id="Phobius"/>
    </source>
</evidence>
<reference evidence="3 4" key="1">
    <citation type="submission" date="2014-02" db="EMBL/GenBank/DDBJ databases">
        <title>Genome sequence of Brachybacterium phenoliresistens strain W13A50.</title>
        <authorList>
            <person name="Wang X."/>
        </authorList>
    </citation>
    <scope>NUCLEOTIDE SEQUENCE [LARGE SCALE GENOMIC DNA]</scope>
    <source>
        <strain evidence="3 4">W13A50</strain>
    </source>
</reference>
<gene>
    <name evidence="3" type="ORF">BF93_06395</name>
</gene>
<feature type="transmembrane region" description="Helical" evidence="2">
    <location>
        <begin position="64"/>
        <end position="84"/>
    </location>
</feature>
<dbReference type="RefSeq" id="WP_038370138.1">
    <property type="nucleotide sequence ID" value="NZ_BAAAOW010000001.1"/>
</dbReference>
<accession>Z9JYA0</accession>
<feature type="transmembrane region" description="Helical" evidence="2">
    <location>
        <begin position="6"/>
        <end position="25"/>
    </location>
</feature>
<dbReference type="HOGENOM" id="CLU_2491730_0_0_11"/>
<comment type="caution">
    <text evidence="3">The sequence shown here is derived from an EMBL/GenBank/DDBJ whole genome shotgun (WGS) entry which is preliminary data.</text>
</comment>
<sequence length="86" mass="9288">MDTLILSLFGLSAAVVLGVSVARMLRARAQRSDRSAAAHGTGTGLDPQPQPRSEREIERDRQTALVWLCALAVVVGMLVLAYLLTR</sequence>
<dbReference type="Proteomes" id="UP000023067">
    <property type="component" value="Unassembled WGS sequence"/>
</dbReference>
<name>Z9JYA0_9MICO</name>
<keyword evidence="2" id="KW-0472">Membrane</keyword>
<dbReference type="PATRIC" id="fig|396014.3.peg.275"/>
<evidence type="ECO:0000313" key="3">
    <source>
        <dbReference type="EMBL" id="EWS82973.1"/>
    </source>
</evidence>
<dbReference type="eggNOG" id="ENOG5031E0N">
    <property type="taxonomic scope" value="Bacteria"/>
</dbReference>
<protein>
    <submittedName>
        <fullName evidence="3">Uncharacterized protein</fullName>
    </submittedName>
</protein>
<organism evidence="3 4">
    <name type="scientific">Brachybacterium phenoliresistens</name>
    <dbReference type="NCBI Taxonomy" id="396014"/>
    <lineage>
        <taxon>Bacteria</taxon>
        <taxon>Bacillati</taxon>
        <taxon>Actinomycetota</taxon>
        <taxon>Actinomycetes</taxon>
        <taxon>Micrococcales</taxon>
        <taxon>Dermabacteraceae</taxon>
        <taxon>Brachybacterium</taxon>
    </lineage>
</organism>
<feature type="region of interest" description="Disordered" evidence="1">
    <location>
        <begin position="32"/>
        <end position="57"/>
    </location>
</feature>
<dbReference type="STRING" id="396014.BF93_06395"/>